<name>A0ACC3NSW7_9PEZI</name>
<protein>
    <submittedName>
        <fullName evidence="1">Pheromone alpha factor receptor</fullName>
    </submittedName>
</protein>
<comment type="caution">
    <text evidence="1">The sequence shown here is derived from an EMBL/GenBank/DDBJ whole genome shotgun (WGS) entry which is preliminary data.</text>
</comment>
<reference evidence="1" key="1">
    <citation type="submission" date="2023-07" db="EMBL/GenBank/DDBJ databases">
        <title>Black Yeasts Isolated from many extreme environments.</title>
        <authorList>
            <person name="Coleine C."/>
            <person name="Stajich J.E."/>
            <person name="Selbmann L."/>
        </authorList>
    </citation>
    <scope>NUCLEOTIDE SEQUENCE</scope>
    <source>
        <strain evidence="1">CCFEE 5714</strain>
    </source>
</reference>
<keyword evidence="1" id="KW-0675">Receptor</keyword>
<dbReference type="Proteomes" id="UP001281147">
    <property type="component" value="Unassembled WGS sequence"/>
</dbReference>
<sequence length="404" mass="44623">MSTTDLDSPMAMAYRINKTFDPWSQDITVTLPDGITTYVANYADIVAVQQSVMIQSVSQGIQVGASFILLVILLLITTKDKRRSIVFILNAVALFLVVFRGVFAMFTFAGPFYDFYRWLLYYYADTKTAQHISCVGEVATFILTVCIELSLVMQVRIVCCNLEDWRRHGVTVLNVFVAFVACGIRFALMVVNITWGIVGVESTTFRQSQLISRLASAANITFVVSIGISAVIFCTKLAFAIQARRSMGMKQFGPMQIIFVMGCQTMCTPLIFTIICYWVIPNAQMGTFVPVVVAITLPLSAMWAAVNANQLHVANSNSRNALRHQVPLGAPDHVRGKEHGSGYDTANTASTLVDDDDLEMQKMGVGEGVKVHRTYSVRSDEGVLSSQFMPARVETERAVIPQLS</sequence>
<dbReference type="EMBL" id="JAUTXU010000013">
    <property type="protein sequence ID" value="KAK3722501.1"/>
    <property type="molecule type" value="Genomic_DNA"/>
</dbReference>
<gene>
    <name evidence="1" type="primary">STE2_1</name>
    <name evidence="1" type="ORF">LTR37_002493</name>
</gene>
<evidence type="ECO:0000313" key="2">
    <source>
        <dbReference type="Proteomes" id="UP001281147"/>
    </source>
</evidence>
<accession>A0ACC3NSW7</accession>
<keyword evidence="2" id="KW-1185">Reference proteome</keyword>
<organism evidence="1 2">
    <name type="scientific">Vermiconidia calcicola</name>
    <dbReference type="NCBI Taxonomy" id="1690605"/>
    <lineage>
        <taxon>Eukaryota</taxon>
        <taxon>Fungi</taxon>
        <taxon>Dikarya</taxon>
        <taxon>Ascomycota</taxon>
        <taxon>Pezizomycotina</taxon>
        <taxon>Dothideomycetes</taxon>
        <taxon>Dothideomycetidae</taxon>
        <taxon>Mycosphaerellales</taxon>
        <taxon>Extremaceae</taxon>
        <taxon>Vermiconidia</taxon>
    </lineage>
</organism>
<proteinExistence type="predicted"/>
<evidence type="ECO:0000313" key="1">
    <source>
        <dbReference type="EMBL" id="KAK3722501.1"/>
    </source>
</evidence>